<reference evidence="1 2" key="1">
    <citation type="journal article" date="2016" name="Mol. Biol. Evol.">
        <title>Comparative Genomics of Early-Diverging Mushroom-Forming Fungi Provides Insights into the Origins of Lignocellulose Decay Capabilities.</title>
        <authorList>
            <person name="Nagy L.G."/>
            <person name="Riley R."/>
            <person name="Tritt A."/>
            <person name="Adam C."/>
            <person name="Daum C."/>
            <person name="Floudas D."/>
            <person name="Sun H."/>
            <person name="Yadav J.S."/>
            <person name="Pangilinan J."/>
            <person name="Larsson K.H."/>
            <person name="Matsuura K."/>
            <person name="Barry K."/>
            <person name="Labutti K."/>
            <person name="Kuo R."/>
            <person name="Ohm R.A."/>
            <person name="Bhattacharya S.S."/>
            <person name="Shirouzu T."/>
            <person name="Yoshinaga Y."/>
            <person name="Martin F.M."/>
            <person name="Grigoriev I.V."/>
            <person name="Hibbett D.S."/>
        </authorList>
    </citation>
    <scope>NUCLEOTIDE SEQUENCE [LARGE SCALE GENOMIC DNA]</scope>
    <source>
        <strain evidence="1 2">CBS 109695</strain>
    </source>
</reference>
<organism evidence="1 2">
    <name type="scientific">Athelia psychrophila</name>
    <dbReference type="NCBI Taxonomy" id="1759441"/>
    <lineage>
        <taxon>Eukaryota</taxon>
        <taxon>Fungi</taxon>
        <taxon>Dikarya</taxon>
        <taxon>Basidiomycota</taxon>
        <taxon>Agaricomycotina</taxon>
        <taxon>Agaricomycetes</taxon>
        <taxon>Agaricomycetidae</taxon>
        <taxon>Atheliales</taxon>
        <taxon>Atheliaceae</taxon>
        <taxon>Athelia</taxon>
    </lineage>
</organism>
<dbReference type="Proteomes" id="UP000076532">
    <property type="component" value="Unassembled WGS sequence"/>
</dbReference>
<dbReference type="AlphaFoldDB" id="A0A167SIV3"/>
<sequence length="143" mass="15122">MPLVALEVKKSSASGPGSGFKADQSAGDESRVLRLAFFDFSARQLCSGSGAGGDTSKTPRERPQYTDPQLCIAIRLPFALLCCLSGLLRASGASVGFIAAIVRLNQETHDEETEARPPCLFQDDVEATCLLGSCAIISQALRT</sequence>
<gene>
    <name evidence="1" type="ORF">FIBSPDRAFT_880662</name>
</gene>
<evidence type="ECO:0000313" key="2">
    <source>
        <dbReference type="Proteomes" id="UP000076532"/>
    </source>
</evidence>
<name>A0A167SIV3_9AGAM</name>
<evidence type="ECO:0000313" key="1">
    <source>
        <dbReference type="EMBL" id="KZP01961.1"/>
    </source>
</evidence>
<protein>
    <submittedName>
        <fullName evidence="1">Uncharacterized protein</fullName>
    </submittedName>
</protein>
<accession>A0A167SIV3</accession>
<keyword evidence="2" id="KW-1185">Reference proteome</keyword>
<proteinExistence type="predicted"/>
<dbReference type="EMBL" id="KV419289">
    <property type="protein sequence ID" value="KZP01961.1"/>
    <property type="molecule type" value="Genomic_DNA"/>
</dbReference>